<evidence type="ECO:0000313" key="3">
    <source>
        <dbReference type="EMBL" id="CAD8295533.1"/>
    </source>
</evidence>
<accession>A0A7R9VH98</accession>
<feature type="transmembrane region" description="Helical" evidence="2">
    <location>
        <begin position="83"/>
        <end position="106"/>
    </location>
</feature>
<dbReference type="AlphaFoldDB" id="A0A7R9VH98"/>
<sequence>MRLLQTGRTGHCQRVAALAATIAASGVRVAEAAFSGLRSLSDEGSGSDVGADLGGDESVASTGGGSAGANEPARRAWDTWGSVWWGVRVNAVLLVIVAGLVCLLWLRARLLIWRAQRAAARRKASATKTKNPNWPPPAAPAPPAVWQPPASRQETPNKALHPPGEAVPTPPAMPGAPAPLAAGGAGKASEPHSVVLVMEKSGTLPRHPV</sequence>
<feature type="region of interest" description="Disordered" evidence="1">
    <location>
        <begin position="123"/>
        <end position="209"/>
    </location>
</feature>
<keyword evidence="2" id="KW-0472">Membrane</keyword>
<reference evidence="3" key="1">
    <citation type="submission" date="2021-01" db="EMBL/GenBank/DDBJ databases">
        <authorList>
            <person name="Corre E."/>
            <person name="Pelletier E."/>
            <person name="Niang G."/>
            <person name="Scheremetjew M."/>
            <person name="Finn R."/>
            <person name="Kale V."/>
            <person name="Holt S."/>
            <person name="Cochrane G."/>
            <person name="Meng A."/>
            <person name="Brown T."/>
            <person name="Cohen L."/>
        </authorList>
    </citation>
    <scope>NUCLEOTIDE SEQUENCE</scope>
    <source>
        <strain evidence="3">CCMP219</strain>
    </source>
</reference>
<name>A0A7R9VH98_9CHLO</name>
<keyword evidence="2" id="KW-1133">Transmembrane helix</keyword>
<organism evidence="3">
    <name type="scientific">Chlamydomonas euryale</name>
    <dbReference type="NCBI Taxonomy" id="1486919"/>
    <lineage>
        <taxon>Eukaryota</taxon>
        <taxon>Viridiplantae</taxon>
        <taxon>Chlorophyta</taxon>
        <taxon>core chlorophytes</taxon>
        <taxon>Chlorophyceae</taxon>
        <taxon>CS clade</taxon>
        <taxon>Chlamydomonadales</taxon>
        <taxon>Chlamydomonadaceae</taxon>
        <taxon>Chlamydomonas</taxon>
    </lineage>
</organism>
<dbReference type="EMBL" id="HBEC01028333">
    <property type="protein sequence ID" value="CAD8295533.1"/>
    <property type="molecule type" value="Transcribed_RNA"/>
</dbReference>
<keyword evidence="2" id="KW-0812">Transmembrane</keyword>
<protein>
    <submittedName>
        <fullName evidence="3">Uncharacterized protein</fullName>
    </submittedName>
</protein>
<feature type="region of interest" description="Disordered" evidence="1">
    <location>
        <begin position="41"/>
        <end position="73"/>
    </location>
</feature>
<feature type="compositionally biased region" description="Pro residues" evidence="1">
    <location>
        <begin position="168"/>
        <end position="177"/>
    </location>
</feature>
<gene>
    <name evidence="3" type="ORF">CEUR00632_LOCUS13049</name>
</gene>
<feature type="compositionally biased region" description="Pro residues" evidence="1">
    <location>
        <begin position="133"/>
        <end position="146"/>
    </location>
</feature>
<evidence type="ECO:0000256" key="1">
    <source>
        <dbReference type="SAM" id="MobiDB-lite"/>
    </source>
</evidence>
<evidence type="ECO:0000256" key="2">
    <source>
        <dbReference type="SAM" id="Phobius"/>
    </source>
</evidence>
<proteinExistence type="predicted"/>